<proteinExistence type="predicted"/>
<reference evidence="1 2" key="1">
    <citation type="journal article" date="2020" name="Front. Microbiol.">
        <title>Genomic Analysis and Antimicrobial Resistance of Aliarcobacter cryaerophilus Strains From German Water Poultry.</title>
        <authorList>
            <person name="Muller E."/>
            <person name="Hotzel H."/>
            <person name="Ahlers C."/>
            <person name="Hanel I."/>
            <person name="Tomaso H."/>
            <person name="Abdel-Glil M.Y."/>
        </authorList>
    </citation>
    <scope>NUCLEOTIDE SEQUENCE [LARGE SCALE GENOMIC DNA]</scope>
    <source>
        <strain evidence="1 2">16CS1285-4</strain>
    </source>
</reference>
<gene>
    <name evidence="1" type="ORF">HOO34_05730</name>
</gene>
<dbReference type="EMBL" id="CP060693">
    <property type="protein sequence ID" value="QNM89193.1"/>
    <property type="molecule type" value="Genomic_DNA"/>
</dbReference>
<evidence type="ECO:0008006" key="3">
    <source>
        <dbReference type="Google" id="ProtNLM"/>
    </source>
</evidence>
<protein>
    <recommendedName>
        <fullName evidence="3">DNA-binding protein</fullName>
    </recommendedName>
</protein>
<sequence>MFESLENVLMQIMQSLHRQEQMMQLVITHFKNKNDVSKFLGVSVGTINNYIKDGRFELGKHYFINEKNNIEFIPAGIVDFKDKSTKQNRVVDVKTTERHLHPTAKKFLGGQKVG</sequence>
<dbReference type="Proteomes" id="UP000515842">
    <property type="component" value="Chromosome"/>
</dbReference>
<dbReference type="RefSeq" id="WP_187473810.1">
    <property type="nucleotide sequence ID" value="NZ_CP060693.1"/>
</dbReference>
<organism evidence="1 2">
    <name type="scientific">Aliarcobacter cryaerophilus</name>
    <dbReference type="NCBI Taxonomy" id="28198"/>
    <lineage>
        <taxon>Bacteria</taxon>
        <taxon>Pseudomonadati</taxon>
        <taxon>Campylobacterota</taxon>
        <taxon>Epsilonproteobacteria</taxon>
        <taxon>Campylobacterales</taxon>
        <taxon>Arcobacteraceae</taxon>
        <taxon>Aliarcobacter</taxon>
    </lineage>
</organism>
<dbReference type="AlphaFoldDB" id="A0A7G9LKP4"/>
<evidence type="ECO:0000313" key="2">
    <source>
        <dbReference type="Proteomes" id="UP000515842"/>
    </source>
</evidence>
<accession>A0A7G9LKP4</accession>
<name>A0A7G9LKP4_9BACT</name>
<evidence type="ECO:0000313" key="1">
    <source>
        <dbReference type="EMBL" id="QNM89193.1"/>
    </source>
</evidence>